<dbReference type="InterPro" id="IPR009721">
    <property type="entry name" value="O-acyltransferase_WSD1_C"/>
</dbReference>
<evidence type="ECO:0000256" key="12">
    <source>
        <dbReference type="SAM" id="MobiDB-lite"/>
    </source>
</evidence>
<evidence type="ECO:0000256" key="7">
    <source>
        <dbReference type="ARBA" id="ARBA00022798"/>
    </source>
</evidence>
<evidence type="ECO:0000256" key="2">
    <source>
        <dbReference type="ARBA" id="ARBA00005189"/>
    </source>
</evidence>
<evidence type="ECO:0000256" key="11">
    <source>
        <dbReference type="RuleBase" id="RU361241"/>
    </source>
</evidence>
<evidence type="ECO:0000256" key="4">
    <source>
        <dbReference type="ARBA" id="ARBA00013244"/>
    </source>
</evidence>
<dbReference type="InterPro" id="IPR014292">
    <property type="entry name" value="Acyl_transf_WS/DGAT"/>
</dbReference>
<dbReference type="EC" id="2.3.1.20" evidence="4 11"/>
<reference evidence="16" key="1">
    <citation type="journal article" date="2019" name="Int. J. Syst. Evol. Microbiol.">
        <title>The Global Catalogue of Microorganisms (GCM) 10K type strain sequencing project: providing services to taxonomists for standard genome sequencing and annotation.</title>
        <authorList>
            <consortium name="The Broad Institute Genomics Platform"/>
            <consortium name="The Broad Institute Genome Sequencing Center for Infectious Disease"/>
            <person name="Wu L."/>
            <person name="Ma J."/>
        </authorList>
    </citation>
    <scope>NUCLEOTIDE SEQUENCE [LARGE SCALE GENOMIC DNA]</scope>
    <source>
        <strain evidence="16">DFY41</strain>
    </source>
</reference>
<evidence type="ECO:0000256" key="8">
    <source>
        <dbReference type="ARBA" id="ARBA00023098"/>
    </source>
</evidence>
<keyword evidence="16" id="KW-1185">Reference proteome</keyword>
<evidence type="ECO:0000256" key="1">
    <source>
        <dbReference type="ARBA" id="ARBA00004771"/>
    </source>
</evidence>
<dbReference type="Pfam" id="PF06974">
    <property type="entry name" value="WS_DGAT_C"/>
    <property type="match status" value="1"/>
</dbReference>
<dbReference type="Proteomes" id="UP001596087">
    <property type="component" value="Unassembled WGS sequence"/>
</dbReference>
<evidence type="ECO:0000313" key="16">
    <source>
        <dbReference type="Proteomes" id="UP001596087"/>
    </source>
</evidence>
<dbReference type="EMBL" id="JBHSKD010000002">
    <property type="protein sequence ID" value="MFC5175167.1"/>
    <property type="molecule type" value="Genomic_DNA"/>
</dbReference>
<name>A0ABW0BDP4_9ACTN</name>
<evidence type="ECO:0000256" key="10">
    <source>
        <dbReference type="ARBA" id="ARBA00048109"/>
    </source>
</evidence>
<comment type="pathway">
    <text evidence="2">Lipid metabolism.</text>
</comment>
<comment type="catalytic activity">
    <reaction evidence="10 11">
        <text>an acyl-CoA + a 1,2-diacyl-sn-glycerol = a triacyl-sn-glycerol + CoA</text>
        <dbReference type="Rhea" id="RHEA:10868"/>
        <dbReference type="ChEBI" id="CHEBI:17815"/>
        <dbReference type="ChEBI" id="CHEBI:57287"/>
        <dbReference type="ChEBI" id="CHEBI:58342"/>
        <dbReference type="ChEBI" id="CHEBI:64615"/>
        <dbReference type="EC" id="2.3.1.20"/>
    </reaction>
</comment>
<keyword evidence="7 11" id="KW-0319">Glycerol metabolism</keyword>
<dbReference type="NCBIfam" id="TIGR02946">
    <property type="entry name" value="acyl_WS_DGAT"/>
    <property type="match status" value="1"/>
</dbReference>
<keyword evidence="5 11" id="KW-0444">Lipid biosynthesis</keyword>
<organism evidence="15 16">
    <name type="scientific">Nocardioides taihuensis</name>
    <dbReference type="NCBI Taxonomy" id="1835606"/>
    <lineage>
        <taxon>Bacteria</taxon>
        <taxon>Bacillati</taxon>
        <taxon>Actinomycetota</taxon>
        <taxon>Actinomycetes</taxon>
        <taxon>Propionibacteriales</taxon>
        <taxon>Nocardioidaceae</taxon>
        <taxon>Nocardioides</taxon>
    </lineage>
</organism>
<evidence type="ECO:0000256" key="6">
    <source>
        <dbReference type="ARBA" id="ARBA00022679"/>
    </source>
</evidence>
<protein>
    <recommendedName>
        <fullName evidence="4 11">Diacylglycerol O-acyltransferase</fullName>
        <ecNumber evidence="4 11">2.3.1.20</ecNumber>
    </recommendedName>
</protein>
<feature type="domain" description="O-acyltransferase WSD1-like N-terminal" evidence="13">
    <location>
        <begin position="6"/>
        <end position="273"/>
    </location>
</feature>
<keyword evidence="8 11" id="KW-0443">Lipid metabolism</keyword>
<dbReference type="InterPro" id="IPR004255">
    <property type="entry name" value="O-acyltransferase_WSD1_N"/>
</dbReference>
<comment type="pathway">
    <text evidence="1 11">Glycerolipid metabolism; triacylglycerol biosynthesis.</text>
</comment>
<keyword evidence="9 11" id="KW-0012">Acyltransferase</keyword>
<dbReference type="PANTHER" id="PTHR31650:SF1">
    <property type="entry name" value="WAX ESTER SYNTHASE_DIACYLGLYCEROL ACYLTRANSFERASE 4-RELATED"/>
    <property type="match status" value="1"/>
</dbReference>
<dbReference type="Pfam" id="PF03007">
    <property type="entry name" value="WS_DGAT_cat"/>
    <property type="match status" value="1"/>
</dbReference>
<sequence length="465" mass="50161">MSIQLMAPLDAVLMTAELLGNPMHVAVLLVLTPPPGAEPSYVDRLYDDAVASGVEVDPRLLRHPHRGFDTGGLWAWRPAEGLELTRHVRRHTLQTGSREELYELVGHAHETPLPQDRPMWEAILVDGLSDGRFAFYIKVHHALMDGVSGLRLVEGSMSTDPDERGSPPYVGFRTHGTNAATPGGRRLPVRMAGVTVRTATAATAMGRRVVEGTIADIAKGLTTDTTVLPFRAPRTRLNGPLTATRSFTAGTWQRERIRRVQEAAPGVTGNDVMTAMLAGGLRGWLAEHDELPEKSLVAICPVSVRTPEGGEAGNAFGTALCNLGTALEDPRQRLDLISRSMAVAKRRVLDLGPVPSLLVAAPSILPTILLPMLPFDPGLRPGYNLPISNVPGPRHDLYWNGAHLDEMYPVSVVYDGMALNVTGCGYADKICLGYVAGRDAVPDVESLVPHTEEALVELETALGVR</sequence>
<comment type="similarity">
    <text evidence="3 11">Belongs to the long-chain O-acyltransferase family.</text>
</comment>
<gene>
    <name evidence="15" type="ORF">ACFPGP_00705</name>
</gene>
<keyword evidence="6 11" id="KW-0808">Transferase</keyword>
<comment type="caution">
    <text evidence="15">The sequence shown here is derived from an EMBL/GenBank/DDBJ whole genome shotgun (WGS) entry which is preliminary data.</text>
</comment>
<evidence type="ECO:0000256" key="5">
    <source>
        <dbReference type="ARBA" id="ARBA00022516"/>
    </source>
</evidence>
<accession>A0ABW0BDP4</accession>
<evidence type="ECO:0000259" key="13">
    <source>
        <dbReference type="Pfam" id="PF03007"/>
    </source>
</evidence>
<feature type="domain" description="O-acyltransferase WSD1 C-terminal" evidence="14">
    <location>
        <begin position="313"/>
        <end position="458"/>
    </location>
</feature>
<evidence type="ECO:0000313" key="15">
    <source>
        <dbReference type="EMBL" id="MFC5175167.1"/>
    </source>
</evidence>
<dbReference type="SUPFAM" id="SSF52777">
    <property type="entry name" value="CoA-dependent acyltransferases"/>
    <property type="match status" value="1"/>
</dbReference>
<evidence type="ECO:0000256" key="3">
    <source>
        <dbReference type="ARBA" id="ARBA00009587"/>
    </source>
</evidence>
<dbReference type="Gene3D" id="3.30.559.10">
    <property type="entry name" value="Chloramphenicol acetyltransferase-like domain"/>
    <property type="match status" value="1"/>
</dbReference>
<dbReference type="PANTHER" id="PTHR31650">
    <property type="entry name" value="O-ACYLTRANSFERASE (WSD1-LIKE) FAMILY PROTEIN"/>
    <property type="match status" value="1"/>
</dbReference>
<proteinExistence type="inferred from homology"/>
<evidence type="ECO:0000259" key="14">
    <source>
        <dbReference type="Pfam" id="PF06974"/>
    </source>
</evidence>
<evidence type="ECO:0000256" key="9">
    <source>
        <dbReference type="ARBA" id="ARBA00023315"/>
    </source>
</evidence>
<dbReference type="InterPro" id="IPR023213">
    <property type="entry name" value="CAT-like_dom_sf"/>
</dbReference>
<dbReference type="RefSeq" id="WP_378585514.1">
    <property type="nucleotide sequence ID" value="NZ_JBHSKD010000002.1"/>
</dbReference>
<dbReference type="InterPro" id="IPR045034">
    <property type="entry name" value="O-acyltransferase_WSD1-like"/>
</dbReference>
<feature type="region of interest" description="Disordered" evidence="12">
    <location>
        <begin position="158"/>
        <end position="179"/>
    </location>
</feature>